<organism evidence="3 4">
    <name type="scientific">Methylotenera versatilis (strain 301)</name>
    <dbReference type="NCBI Taxonomy" id="666681"/>
    <lineage>
        <taxon>Bacteria</taxon>
        <taxon>Pseudomonadati</taxon>
        <taxon>Pseudomonadota</taxon>
        <taxon>Betaproteobacteria</taxon>
        <taxon>Nitrosomonadales</taxon>
        <taxon>Methylophilaceae</taxon>
        <taxon>Methylotenera</taxon>
    </lineage>
</organism>
<proteinExistence type="predicted"/>
<feature type="region of interest" description="Disordered" evidence="2">
    <location>
        <begin position="145"/>
        <end position="172"/>
    </location>
</feature>
<dbReference type="RefSeq" id="WP_013147968.1">
    <property type="nucleotide sequence ID" value="NC_014207.1"/>
</dbReference>
<keyword evidence="4" id="KW-1185">Reference proteome</keyword>
<sequence length="244" mass="27328" precursor="true">MKKTWLSLTAKFDALNRRERWMVACALFAVVFAAINSLLISPVLARQKVINTELAADQAQIQNLTQQISVYTNQTVIDPDASNNQRITELNSHLKTLETQLSGLQNTLISPDKMPELLRSLLKKNGKLQLVELKTLPAKGLLEAESADKNTAAPTVSPTENNNTNKADTGKQESPVFKHGVEITVEGHYLDLLEYVSDLEKMPWHVLWSKAALNEEQPIGNVWPTNRLKLTVYTLSLDKTWLSI</sequence>
<dbReference type="AlphaFoldDB" id="D7DHW9"/>
<reference evidence="3 4" key="2">
    <citation type="journal article" date="2011" name="J. Bacteriol.">
        <title>Genomes of three methylotrophs from a single niche uncover genetic and metabolic divergence of Methylophilaceae.</title>
        <authorList>
            <person name="Lapidus A."/>
            <person name="Clum A."/>
            <person name="Labutti K."/>
            <person name="Kaluzhnaya M.G."/>
            <person name="Lim S."/>
            <person name="Beck D.A."/>
            <person name="Glavina Del Rio T."/>
            <person name="Nolan M."/>
            <person name="Mavromatis K."/>
            <person name="Huntemann M."/>
            <person name="Lucas S."/>
            <person name="Lidstrom M.E."/>
            <person name="Ivanova N."/>
            <person name="Chistoserdova L."/>
        </authorList>
    </citation>
    <scope>NUCLEOTIDE SEQUENCE [LARGE SCALE GENOMIC DNA]</scope>
    <source>
        <strain evidence="3 4">301</strain>
    </source>
</reference>
<evidence type="ECO:0000313" key="3">
    <source>
        <dbReference type="EMBL" id="ADI29654.1"/>
    </source>
</evidence>
<dbReference type="Proteomes" id="UP000000383">
    <property type="component" value="Chromosome"/>
</dbReference>
<evidence type="ECO:0000256" key="1">
    <source>
        <dbReference type="SAM" id="Coils"/>
    </source>
</evidence>
<protein>
    <submittedName>
        <fullName evidence="3">Putative mannose-sensitive agglutinin (MSHA) biogenesis protein MshJ</fullName>
    </submittedName>
</protein>
<feature type="compositionally biased region" description="Polar residues" evidence="2">
    <location>
        <begin position="152"/>
        <end position="167"/>
    </location>
</feature>
<evidence type="ECO:0000256" key="2">
    <source>
        <dbReference type="SAM" id="MobiDB-lite"/>
    </source>
</evidence>
<dbReference type="EMBL" id="CP002056">
    <property type="protein sequence ID" value="ADI29654.1"/>
    <property type="molecule type" value="Genomic_DNA"/>
</dbReference>
<name>D7DHW9_METV0</name>
<reference evidence="4" key="1">
    <citation type="submission" date="2010-05" db="EMBL/GenBank/DDBJ databases">
        <title>Complete sequence of Methylotenera sp. 301.</title>
        <authorList>
            <person name="Lucas S."/>
            <person name="Copeland A."/>
            <person name="Lapidus A."/>
            <person name="Cheng J.-F."/>
            <person name="Bruce D."/>
            <person name="Goodwin L."/>
            <person name="Pitluck S."/>
            <person name="Clum A."/>
            <person name="Land M."/>
            <person name="Hauser L."/>
            <person name="Kyrpides N."/>
            <person name="Ivanova N."/>
            <person name="Chistoservova L."/>
            <person name="Kalyuzhnaya M."/>
            <person name="Woyke T."/>
        </authorList>
    </citation>
    <scope>NUCLEOTIDE SEQUENCE [LARGE SCALE GENOMIC DNA]</scope>
    <source>
        <strain evidence="4">301</strain>
    </source>
</reference>
<evidence type="ECO:0000313" key="4">
    <source>
        <dbReference type="Proteomes" id="UP000000383"/>
    </source>
</evidence>
<accession>D7DHW9</accession>
<dbReference type="HOGENOM" id="CLU_102941_0_0_4"/>
<dbReference type="KEGG" id="meh:M301_1271"/>
<dbReference type="eggNOG" id="COG3167">
    <property type="taxonomic scope" value="Bacteria"/>
</dbReference>
<feature type="coiled-coil region" evidence="1">
    <location>
        <begin position="54"/>
        <end position="107"/>
    </location>
</feature>
<keyword evidence="1" id="KW-0175">Coiled coil</keyword>
<dbReference type="STRING" id="666681.M301_1271"/>
<gene>
    <name evidence="3" type="ordered locus">M301_1271</name>
</gene>